<gene>
    <name evidence="5" type="ORF">GGD88_002819</name>
</gene>
<evidence type="ECO:0000256" key="3">
    <source>
        <dbReference type="PIRSR" id="PIRSR001235-1"/>
    </source>
</evidence>
<dbReference type="PANTHER" id="PTHR32494:SF5">
    <property type="entry name" value="ALLANTOATE AMIDOHYDROLASE"/>
    <property type="match status" value="1"/>
</dbReference>
<comment type="similarity">
    <text evidence="1">Belongs to the peptidase M20 family.</text>
</comment>
<organism evidence="5 6">
    <name type="scientific">Roseospira goensis</name>
    <dbReference type="NCBI Taxonomy" id="391922"/>
    <lineage>
        <taxon>Bacteria</taxon>
        <taxon>Pseudomonadati</taxon>
        <taxon>Pseudomonadota</taxon>
        <taxon>Alphaproteobacteria</taxon>
        <taxon>Rhodospirillales</taxon>
        <taxon>Rhodospirillaceae</taxon>
        <taxon>Roseospira</taxon>
    </lineage>
</organism>
<dbReference type="CDD" id="cd03884">
    <property type="entry name" value="M20_bAS"/>
    <property type="match status" value="1"/>
</dbReference>
<dbReference type="EMBL" id="JACIGI010000027">
    <property type="protein sequence ID" value="MBB4287075.1"/>
    <property type="molecule type" value="Genomic_DNA"/>
</dbReference>
<dbReference type="PIRSF" id="PIRSF001235">
    <property type="entry name" value="Amidase_carbamoylase"/>
    <property type="match status" value="1"/>
</dbReference>
<feature type="binding site" evidence="3">
    <location>
        <position position="110"/>
    </location>
    <ligand>
        <name>Zn(2+)</name>
        <dbReference type="ChEBI" id="CHEBI:29105"/>
        <label>2</label>
    </ligand>
</feature>
<name>A0A7W6S1B3_9PROT</name>
<evidence type="ECO:0000256" key="2">
    <source>
        <dbReference type="ARBA" id="ARBA00022801"/>
    </source>
</evidence>
<keyword evidence="3" id="KW-0479">Metal-binding</keyword>
<dbReference type="PANTHER" id="PTHR32494">
    <property type="entry name" value="ALLANTOATE DEIMINASE-RELATED"/>
    <property type="match status" value="1"/>
</dbReference>
<keyword evidence="6" id="KW-1185">Reference proteome</keyword>
<protein>
    <submittedName>
        <fullName evidence="5">N-carbamoyl-L-amino-acid hydrolase</fullName>
        <ecNumber evidence="5">3.5.1.87</ecNumber>
    </submittedName>
</protein>
<evidence type="ECO:0000313" key="5">
    <source>
        <dbReference type="EMBL" id="MBB4287075.1"/>
    </source>
</evidence>
<dbReference type="NCBIfam" id="TIGR01879">
    <property type="entry name" value="hydantase"/>
    <property type="match status" value="1"/>
</dbReference>
<dbReference type="Pfam" id="PF01546">
    <property type="entry name" value="Peptidase_M20"/>
    <property type="match status" value="1"/>
</dbReference>
<keyword evidence="3" id="KW-0862">Zinc</keyword>
<dbReference type="InterPro" id="IPR002933">
    <property type="entry name" value="Peptidase_M20"/>
</dbReference>
<dbReference type="Gene3D" id="3.30.70.360">
    <property type="match status" value="1"/>
</dbReference>
<dbReference type="SUPFAM" id="SSF55031">
    <property type="entry name" value="Bacterial exopeptidase dimerisation domain"/>
    <property type="match status" value="1"/>
</dbReference>
<dbReference type="NCBIfam" id="NF006771">
    <property type="entry name" value="PRK09290.1-5"/>
    <property type="match status" value="1"/>
</dbReference>
<dbReference type="Gene3D" id="3.40.630.10">
    <property type="entry name" value="Zn peptidases"/>
    <property type="match status" value="1"/>
</dbReference>
<evidence type="ECO:0000313" key="6">
    <source>
        <dbReference type="Proteomes" id="UP000555728"/>
    </source>
</evidence>
<accession>A0A7W6S1B3</accession>
<dbReference type="SUPFAM" id="SSF53187">
    <property type="entry name" value="Zn-dependent exopeptidases"/>
    <property type="match status" value="1"/>
</dbReference>
<sequence length="426" mass="44871">MTDSVPAAPLDRPDRTNPDLRVDGARLWASLTDMARIGATARGGSCRLALSDEDRQGRDLFVGWCRAAGCSVTVDGLGNIFARRPGRENHRPPVLIGSHLDTQPTGGRFDGVFGVLAGLEVIRTLNDLDLTTDRPLEVAVWTNEEGARFAPSMLGSGVFAGVHEADWALARTDADGVSVAEALRQTGYAGDAPVGGRPLHAVFEAHIEQGPILEAEGLVIGAVTGAQAQRWYDVTLTGVESHAGTTPMERRRDALLGAARLIDLAERTARAHGPDGRITVGVVAVHPGTRNVVPGRVFLTLDVRHPDDAEIDAIERALRDGLKGICAGIGLKGAMTPLSADAAVTFDPALVDSVRRAAAGAGYRARDMVSGAGHDACHLATFAPTAMIFVPCVDGLSHNEAEDARPEWLEAGATVLLRAVLDAARL</sequence>
<dbReference type="NCBIfam" id="NF006769">
    <property type="entry name" value="PRK09290.1-3"/>
    <property type="match status" value="1"/>
</dbReference>
<proteinExistence type="inferred from homology"/>
<reference evidence="5 6" key="1">
    <citation type="submission" date="2020-08" db="EMBL/GenBank/DDBJ databases">
        <title>Genome sequencing of Purple Non-Sulfur Bacteria from various extreme environments.</title>
        <authorList>
            <person name="Mayer M."/>
        </authorList>
    </citation>
    <scope>NUCLEOTIDE SEQUENCE [LARGE SCALE GENOMIC DNA]</scope>
    <source>
        <strain evidence="5 6">JA135</strain>
    </source>
</reference>
<evidence type="ECO:0000259" key="4">
    <source>
        <dbReference type="Pfam" id="PF07687"/>
    </source>
</evidence>
<feature type="binding site" evidence="3">
    <location>
        <position position="206"/>
    </location>
    <ligand>
        <name>Zn(2+)</name>
        <dbReference type="ChEBI" id="CHEBI:29105"/>
        <label>1</label>
    </ligand>
</feature>
<evidence type="ECO:0000256" key="1">
    <source>
        <dbReference type="ARBA" id="ARBA00006153"/>
    </source>
</evidence>
<feature type="binding site" evidence="3">
    <location>
        <position position="110"/>
    </location>
    <ligand>
        <name>Zn(2+)</name>
        <dbReference type="ChEBI" id="CHEBI:29105"/>
        <label>1</label>
    </ligand>
</feature>
<dbReference type="AlphaFoldDB" id="A0A7W6S1B3"/>
<dbReference type="Pfam" id="PF07687">
    <property type="entry name" value="M20_dimer"/>
    <property type="match status" value="1"/>
</dbReference>
<feature type="binding site" evidence="3">
    <location>
        <position position="99"/>
    </location>
    <ligand>
        <name>Zn(2+)</name>
        <dbReference type="ChEBI" id="CHEBI:29105"/>
        <label>1</label>
    </ligand>
</feature>
<dbReference type="GO" id="GO:0016813">
    <property type="term" value="F:hydrolase activity, acting on carbon-nitrogen (but not peptide) bonds, in linear amidines"/>
    <property type="evidence" value="ECO:0007669"/>
    <property type="project" value="InterPro"/>
</dbReference>
<comment type="caution">
    <text evidence="5">The sequence shown here is derived from an EMBL/GenBank/DDBJ whole genome shotgun (WGS) entry which is preliminary data.</text>
</comment>
<dbReference type="Proteomes" id="UP000555728">
    <property type="component" value="Unassembled WGS sequence"/>
</dbReference>
<feature type="binding site" evidence="3">
    <location>
        <position position="398"/>
    </location>
    <ligand>
        <name>Zn(2+)</name>
        <dbReference type="ChEBI" id="CHEBI:29105"/>
        <label>2</label>
    </ligand>
</feature>
<dbReference type="InterPro" id="IPR010158">
    <property type="entry name" value="Amidase_Cbmase"/>
</dbReference>
<dbReference type="InterPro" id="IPR036264">
    <property type="entry name" value="Bact_exopeptidase_dim_dom"/>
</dbReference>
<feature type="domain" description="Peptidase M20 dimerisation" evidence="4">
    <location>
        <begin position="230"/>
        <end position="322"/>
    </location>
</feature>
<dbReference type="GO" id="GO:0046872">
    <property type="term" value="F:metal ion binding"/>
    <property type="evidence" value="ECO:0007669"/>
    <property type="project" value="UniProtKB-KW"/>
</dbReference>
<dbReference type="EC" id="3.5.1.87" evidence="5"/>
<feature type="binding site" evidence="3">
    <location>
        <position position="145"/>
    </location>
    <ligand>
        <name>Zn(2+)</name>
        <dbReference type="ChEBI" id="CHEBI:29105"/>
        <label>2</label>
    </ligand>
</feature>
<comment type="cofactor">
    <cofactor evidence="3">
        <name>Zn(2+)</name>
        <dbReference type="ChEBI" id="CHEBI:29105"/>
    </cofactor>
    <text evidence="3">Binds 2 Zn(2+) ions per subunit.</text>
</comment>
<keyword evidence="2 5" id="KW-0378">Hydrolase</keyword>
<dbReference type="RefSeq" id="WP_184436468.1">
    <property type="nucleotide sequence ID" value="NZ_JACIGI010000027.1"/>
</dbReference>
<dbReference type="InterPro" id="IPR011650">
    <property type="entry name" value="Peptidase_M20_dimer"/>
</dbReference>
<dbReference type="NCBIfam" id="NF009527">
    <property type="entry name" value="PRK12891.1"/>
    <property type="match status" value="1"/>
</dbReference>
<dbReference type="GO" id="GO:0050538">
    <property type="term" value="F:N-carbamoyl-L-amino-acid hydrolase activity"/>
    <property type="evidence" value="ECO:0007669"/>
    <property type="project" value="UniProtKB-EC"/>
</dbReference>